<dbReference type="InterPro" id="IPR007914">
    <property type="entry name" value="UPF0193"/>
</dbReference>
<proteinExistence type="predicted"/>
<evidence type="ECO:0000313" key="3">
    <source>
        <dbReference type="Proteomes" id="UP001566132"/>
    </source>
</evidence>
<reference evidence="2 3" key="1">
    <citation type="submission" date="2024-05" db="EMBL/GenBank/DDBJ databases">
        <title>Genetic variation in Jamaican populations of the coffee berry borer (Hypothenemus hampei).</title>
        <authorList>
            <person name="Errbii M."/>
            <person name="Myrie A."/>
        </authorList>
    </citation>
    <scope>NUCLEOTIDE SEQUENCE [LARGE SCALE GENOMIC DNA]</scope>
    <source>
        <strain evidence="2">JA-Hopewell-2020-01-JO</strain>
        <tissue evidence="2">Whole body</tissue>
    </source>
</reference>
<evidence type="ECO:0000313" key="2">
    <source>
        <dbReference type="EMBL" id="KAL1494217.1"/>
    </source>
</evidence>
<dbReference type="PANTHER" id="PTHR28348">
    <property type="entry name" value="UPF0193 PROTEIN EVG1"/>
    <property type="match status" value="1"/>
</dbReference>
<sequence length="195" mass="23302">MEWPSKNIPQGGILHPPRAQYNPETHKFLNLLMEECKLSMAQRKKLNYHLRNGEPLPCSHKVYNRNSKLPPVTIRPGSSKRRSRSDIISSGAYERELFRPNYPVVDREREKEKLANKMAYNKDIKVTKERVLKKFEQEPVKVELNRFDQLLEEINERKQWLKEMEDLGHSEKYRLIIEQQIQNKMREMQNLTTTE</sequence>
<dbReference type="Proteomes" id="UP001566132">
    <property type="component" value="Unassembled WGS sequence"/>
</dbReference>
<keyword evidence="3" id="KW-1185">Reference proteome</keyword>
<accession>A0ABD1EHN9</accession>
<gene>
    <name evidence="2" type="ORF">ABEB36_009847</name>
</gene>
<feature type="region of interest" description="Disordered" evidence="1">
    <location>
        <begin position="67"/>
        <end position="86"/>
    </location>
</feature>
<protein>
    <submittedName>
        <fullName evidence="2">Uncharacterized protein</fullName>
    </submittedName>
</protein>
<feature type="region of interest" description="Disordered" evidence="1">
    <location>
        <begin position="1"/>
        <end position="20"/>
    </location>
</feature>
<evidence type="ECO:0000256" key="1">
    <source>
        <dbReference type="SAM" id="MobiDB-lite"/>
    </source>
</evidence>
<dbReference type="Pfam" id="PF05250">
    <property type="entry name" value="UPF0193"/>
    <property type="match status" value="1"/>
</dbReference>
<name>A0ABD1EHN9_HYPHA</name>
<organism evidence="2 3">
    <name type="scientific">Hypothenemus hampei</name>
    <name type="common">Coffee berry borer</name>
    <dbReference type="NCBI Taxonomy" id="57062"/>
    <lineage>
        <taxon>Eukaryota</taxon>
        <taxon>Metazoa</taxon>
        <taxon>Ecdysozoa</taxon>
        <taxon>Arthropoda</taxon>
        <taxon>Hexapoda</taxon>
        <taxon>Insecta</taxon>
        <taxon>Pterygota</taxon>
        <taxon>Neoptera</taxon>
        <taxon>Endopterygota</taxon>
        <taxon>Coleoptera</taxon>
        <taxon>Polyphaga</taxon>
        <taxon>Cucujiformia</taxon>
        <taxon>Curculionidae</taxon>
        <taxon>Scolytinae</taxon>
        <taxon>Hypothenemus</taxon>
    </lineage>
</organism>
<dbReference type="AlphaFoldDB" id="A0ABD1EHN9"/>
<dbReference type="EMBL" id="JBDJPC010000007">
    <property type="protein sequence ID" value="KAL1494217.1"/>
    <property type="molecule type" value="Genomic_DNA"/>
</dbReference>
<dbReference type="PANTHER" id="PTHR28348:SF1">
    <property type="entry name" value="UPF0193 PROTEIN EVG1"/>
    <property type="match status" value="1"/>
</dbReference>
<comment type="caution">
    <text evidence="2">The sequence shown here is derived from an EMBL/GenBank/DDBJ whole genome shotgun (WGS) entry which is preliminary data.</text>
</comment>